<dbReference type="RefSeq" id="WP_319615820.1">
    <property type="nucleotide sequence ID" value="NZ_JAWXYB010000018.1"/>
</dbReference>
<evidence type="ECO:0000256" key="1">
    <source>
        <dbReference type="SAM" id="MobiDB-lite"/>
    </source>
</evidence>
<comment type="caution">
    <text evidence="2">The sequence shown here is derived from an EMBL/GenBank/DDBJ whole genome shotgun (WGS) entry which is preliminary data.</text>
</comment>
<dbReference type="AlphaFoldDB" id="A0AAW9DW96"/>
<feature type="region of interest" description="Disordered" evidence="1">
    <location>
        <begin position="53"/>
        <end position="75"/>
    </location>
</feature>
<dbReference type="Proteomes" id="UP001279553">
    <property type="component" value="Unassembled WGS sequence"/>
</dbReference>
<protein>
    <submittedName>
        <fullName evidence="2">Uncharacterized protein</fullName>
    </submittedName>
</protein>
<name>A0AAW9DW96_ACIAO</name>
<dbReference type="EMBL" id="JAWXYB010000018">
    <property type="protein sequence ID" value="MDX5932963.1"/>
    <property type="molecule type" value="Genomic_DNA"/>
</dbReference>
<organism evidence="2 3">
    <name type="scientific">Acidiphilium acidophilum</name>
    <name type="common">Thiobacillus acidophilus</name>
    <dbReference type="NCBI Taxonomy" id="76588"/>
    <lineage>
        <taxon>Bacteria</taxon>
        <taxon>Pseudomonadati</taxon>
        <taxon>Pseudomonadota</taxon>
        <taxon>Alphaproteobacteria</taxon>
        <taxon>Acetobacterales</taxon>
        <taxon>Acidocellaceae</taxon>
        <taxon>Acidiphilium</taxon>
    </lineage>
</organism>
<evidence type="ECO:0000313" key="3">
    <source>
        <dbReference type="Proteomes" id="UP001279553"/>
    </source>
</evidence>
<evidence type="ECO:0000313" key="2">
    <source>
        <dbReference type="EMBL" id="MDX5932963.1"/>
    </source>
</evidence>
<sequence>MSESDKPLRQQIDDAMAAIRTQIERLREGPTMGGPSDDRSVIADLQAEYQALADVRTNLPPHDHPSDDPDDATPA</sequence>
<proteinExistence type="predicted"/>
<accession>A0AAW9DW96</accession>
<reference evidence="2 3" key="1">
    <citation type="submission" date="2023-11" db="EMBL/GenBank/DDBJ databases">
        <title>MicrobeMod: A computational toolkit for identifying prokaryotic methylation and restriction-modification with nanopore sequencing.</title>
        <authorList>
            <person name="Crits-Christoph A."/>
            <person name="Kang S.C."/>
            <person name="Lee H."/>
            <person name="Ostrov N."/>
        </authorList>
    </citation>
    <scope>NUCLEOTIDE SEQUENCE [LARGE SCALE GENOMIC DNA]</scope>
    <source>
        <strain evidence="2 3">DSMZ 700</strain>
    </source>
</reference>
<gene>
    <name evidence="2" type="ORF">SIL87_19610</name>
</gene>
<keyword evidence="3" id="KW-1185">Reference proteome</keyword>